<proteinExistence type="predicted"/>
<reference evidence="2" key="1">
    <citation type="submission" date="2020-11" db="EMBL/GenBank/DDBJ databases">
        <authorList>
            <person name="Tran Van P."/>
        </authorList>
    </citation>
    <scope>NUCLEOTIDE SEQUENCE</scope>
</reference>
<protein>
    <submittedName>
        <fullName evidence="2">Uncharacterized protein</fullName>
    </submittedName>
</protein>
<dbReference type="EMBL" id="OA564759">
    <property type="protein sequence ID" value="CAD7195458.1"/>
    <property type="molecule type" value="Genomic_DNA"/>
</dbReference>
<gene>
    <name evidence="2" type="ORF">TDIB3V08_LOCUS1842</name>
</gene>
<feature type="region of interest" description="Disordered" evidence="1">
    <location>
        <begin position="73"/>
        <end position="99"/>
    </location>
</feature>
<sequence length="99" mass="11391">MLPSEGHEAHQRMLDLSNNDLEVIGRKALRGIPALKNLPVNWARVGHTILEVNFLGYWRVHSREVQRLQPVGQYWRKSPPPPHPSPSAPLISWDVEWSE</sequence>
<feature type="compositionally biased region" description="Pro residues" evidence="1">
    <location>
        <begin position="78"/>
        <end position="87"/>
    </location>
</feature>
<evidence type="ECO:0000313" key="2">
    <source>
        <dbReference type="EMBL" id="CAD7195458.1"/>
    </source>
</evidence>
<name>A0A7R8Z842_TIMDO</name>
<accession>A0A7R8Z842</accession>
<dbReference type="AlphaFoldDB" id="A0A7R8Z842"/>
<organism evidence="2">
    <name type="scientific">Timema douglasi</name>
    <name type="common">Walking stick</name>
    <dbReference type="NCBI Taxonomy" id="61478"/>
    <lineage>
        <taxon>Eukaryota</taxon>
        <taxon>Metazoa</taxon>
        <taxon>Ecdysozoa</taxon>
        <taxon>Arthropoda</taxon>
        <taxon>Hexapoda</taxon>
        <taxon>Insecta</taxon>
        <taxon>Pterygota</taxon>
        <taxon>Neoptera</taxon>
        <taxon>Polyneoptera</taxon>
        <taxon>Phasmatodea</taxon>
        <taxon>Timematodea</taxon>
        <taxon>Timematoidea</taxon>
        <taxon>Timematidae</taxon>
        <taxon>Timema</taxon>
    </lineage>
</organism>
<evidence type="ECO:0000256" key="1">
    <source>
        <dbReference type="SAM" id="MobiDB-lite"/>
    </source>
</evidence>